<name>A0A841E5N6_9ACTN</name>
<evidence type="ECO:0000313" key="1">
    <source>
        <dbReference type="EMBL" id="MBB5999197.1"/>
    </source>
</evidence>
<gene>
    <name evidence="1" type="ORF">HNR25_002948</name>
</gene>
<dbReference type="Proteomes" id="UP000578077">
    <property type="component" value="Unassembled WGS sequence"/>
</dbReference>
<dbReference type="RefSeq" id="WP_160167866.1">
    <property type="nucleotide sequence ID" value="NZ_BAABKT010000026.1"/>
</dbReference>
<proteinExistence type="predicted"/>
<sequence>MAPNIADLVGLDPSDPGVRREHAAVARDMDVIEALVERSGRRRYHVPDRRQGLTV</sequence>
<reference evidence="1 2" key="1">
    <citation type="submission" date="2020-08" db="EMBL/GenBank/DDBJ databases">
        <title>Sequencing the genomes of 1000 actinobacteria strains.</title>
        <authorList>
            <person name="Klenk H.-P."/>
        </authorList>
    </citation>
    <scope>NUCLEOTIDE SEQUENCE [LARGE SCALE GENOMIC DNA]</scope>
    <source>
        <strain evidence="1 2">DSM 44593</strain>
    </source>
</reference>
<evidence type="ECO:0000313" key="2">
    <source>
        <dbReference type="Proteomes" id="UP000578077"/>
    </source>
</evidence>
<keyword evidence="2" id="KW-1185">Reference proteome</keyword>
<protein>
    <submittedName>
        <fullName evidence="1">Uncharacterized protein</fullName>
    </submittedName>
</protein>
<comment type="caution">
    <text evidence="1">The sequence shown here is derived from an EMBL/GenBank/DDBJ whole genome shotgun (WGS) entry which is preliminary data.</text>
</comment>
<accession>A0A841E5N6</accession>
<organism evidence="1 2">
    <name type="scientific">Streptomonospora salina</name>
    <dbReference type="NCBI Taxonomy" id="104205"/>
    <lineage>
        <taxon>Bacteria</taxon>
        <taxon>Bacillati</taxon>
        <taxon>Actinomycetota</taxon>
        <taxon>Actinomycetes</taxon>
        <taxon>Streptosporangiales</taxon>
        <taxon>Nocardiopsidaceae</taxon>
        <taxon>Streptomonospora</taxon>
    </lineage>
</organism>
<dbReference type="EMBL" id="JACHLY010000001">
    <property type="protein sequence ID" value="MBB5999197.1"/>
    <property type="molecule type" value="Genomic_DNA"/>
</dbReference>
<dbReference type="AlphaFoldDB" id="A0A841E5N6"/>